<reference evidence="17 18" key="1">
    <citation type="journal article" date="2023" name="Insect Mol. Biol.">
        <title>Genome sequencing provides insights into the evolution of gene families encoding plant cell wall-degrading enzymes in longhorned beetles.</title>
        <authorList>
            <person name="Shin N.R."/>
            <person name="Okamura Y."/>
            <person name="Kirsch R."/>
            <person name="Pauchet Y."/>
        </authorList>
    </citation>
    <scope>NUCLEOTIDE SEQUENCE [LARGE SCALE GENOMIC DNA]</scope>
    <source>
        <strain evidence="17">EAD_L_NR</strain>
    </source>
</reference>
<keyword evidence="11 15" id="KW-0804">Transcription</keyword>
<evidence type="ECO:0000256" key="12">
    <source>
        <dbReference type="ARBA" id="ARBA00023242"/>
    </source>
</evidence>
<dbReference type="InterPro" id="IPR006592">
    <property type="entry name" value="RNA_pol_N"/>
</dbReference>
<evidence type="ECO:0000256" key="7">
    <source>
        <dbReference type="ARBA" id="ARBA00022695"/>
    </source>
</evidence>
<dbReference type="FunFam" id="2.40.40.20:FF:000019">
    <property type="entry name" value="DNA-directed RNA polymerase II subunit RPB1"/>
    <property type="match status" value="1"/>
</dbReference>
<keyword evidence="18" id="KW-1185">Reference proteome</keyword>
<dbReference type="GO" id="GO:0046872">
    <property type="term" value="F:metal ion binding"/>
    <property type="evidence" value="ECO:0007669"/>
    <property type="project" value="UniProtKB-KW"/>
</dbReference>
<comment type="subcellular location">
    <subcellularLocation>
        <location evidence="1">Nucleus</location>
        <location evidence="1">Nucleolus</location>
    </subcellularLocation>
</comment>
<dbReference type="FunFam" id="1.10.274.100:FF:000012">
    <property type="entry name" value="DNA-directed RNA polymerase subunit"/>
    <property type="match status" value="1"/>
</dbReference>
<dbReference type="Pfam" id="PF04997">
    <property type="entry name" value="RNA_pol_Rpb1_1"/>
    <property type="match status" value="1"/>
</dbReference>
<evidence type="ECO:0000313" key="18">
    <source>
        <dbReference type="Proteomes" id="UP001159042"/>
    </source>
</evidence>
<dbReference type="Pfam" id="PF04998">
    <property type="entry name" value="RNA_pol_Rpb1_5"/>
    <property type="match status" value="1"/>
</dbReference>
<dbReference type="GO" id="GO:0003677">
    <property type="term" value="F:DNA binding"/>
    <property type="evidence" value="ECO:0007669"/>
    <property type="project" value="InterPro"/>
</dbReference>
<dbReference type="InterPro" id="IPR042102">
    <property type="entry name" value="RNA_pol_Rpb1_3_sf"/>
</dbReference>
<dbReference type="GO" id="GO:0003899">
    <property type="term" value="F:DNA-directed RNA polymerase activity"/>
    <property type="evidence" value="ECO:0007669"/>
    <property type="project" value="UniProtKB-EC"/>
</dbReference>
<dbReference type="SMART" id="SM00663">
    <property type="entry name" value="RPOLA_N"/>
    <property type="match status" value="1"/>
</dbReference>
<proteinExistence type="inferred from homology"/>
<evidence type="ECO:0000256" key="9">
    <source>
        <dbReference type="ARBA" id="ARBA00022833"/>
    </source>
</evidence>
<gene>
    <name evidence="17" type="ORF">NQ315_007356</name>
</gene>
<dbReference type="Gene3D" id="1.10.274.100">
    <property type="entry name" value="RNA polymerase Rpb1, domain 3"/>
    <property type="match status" value="1"/>
</dbReference>
<evidence type="ECO:0000256" key="6">
    <source>
        <dbReference type="ARBA" id="ARBA00022679"/>
    </source>
</evidence>
<keyword evidence="8" id="KW-0479">Metal-binding</keyword>
<evidence type="ECO:0000256" key="1">
    <source>
        <dbReference type="ARBA" id="ARBA00004604"/>
    </source>
</evidence>
<dbReference type="Pfam" id="PF04983">
    <property type="entry name" value="RNA_pol_Rpb1_3"/>
    <property type="match status" value="1"/>
</dbReference>
<dbReference type="Gene3D" id="2.40.40.20">
    <property type="match status" value="1"/>
</dbReference>
<dbReference type="Pfam" id="PF05000">
    <property type="entry name" value="RNA_pol_Rpb1_4"/>
    <property type="match status" value="1"/>
</dbReference>
<keyword evidence="12" id="KW-0539">Nucleus</keyword>
<dbReference type="PANTHER" id="PTHR19376:SF11">
    <property type="entry name" value="DNA-DIRECTED RNA POLYMERASE I SUBUNIT RPA1"/>
    <property type="match status" value="1"/>
</dbReference>
<dbReference type="InterPro" id="IPR007080">
    <property type="entry name" value="RNA_pol_Rpb1_1"/>
</dbReference>
<dbReference type="Gene3D" id="1.10.132.30">
    <property type="match status" value="1"/>
</dbReference>
<comment type="subunit">
    <text evidence="3">Component of the RNA polymerase I (Pol I) complex consisting of at least 13 subunits.</text>
</comment>
<evidence type="ECO:0000256" key="14">
    <source>
        <dbReference type="ARBA" id="ARBA00053996"/>
    </source>
</evidence>
<dbReference type="Gene3D" id="3.30.1490.180">
    <property type="entry name" value="RNA polymerase ii"/>
    <property type="match status" value="1"/>
</dbReference>
<dbReference type="Proteomes" id="UP001159042">
    <property type="component" value="Unassembled WGS sequence"/>
</dbReference>
<dbReference type="InterPro" id="IPR007081">
    <property type="entry name" value="RNA_pol_Rpb1_5"/>
</dbReference>
<dbReference type="GO" id="GO:0005736">
    <property type="term" value="C:RNA polymerase I complex"/>
    <property type="evidence" value="ECO:0007669"/>
    <property type="project" value="UniProtKB-ARBA"/>
</dbReference>
<keyword evidence="6 15" id="KW-0808">Transferase</keyword>
<dbReference type="InterPro" id="IPR000722">
    <property type="entry name" value="RNA_pol_asu"/>
</dbReference>
<evidence type="ECO:0000259" key="16">
    <source>
        <dbReference type="SMART" id="SM00663"/>
    </source>
</evidence>
<dbReference type="EMBL" id="JANEYG010000089">
    <property type="protein sequence ID" value="KAJ8913639.1"/>
    <property type="molecule type" value="Genomic_DNA"/>
</dbReference>
<evidence type="ECO:0000313" key="17">
    <source>
        <dbReference type="EMBL" id="KAJ8913639.1"/>
    </source>
</evidence>
<evidence type="ECO:0000256" key="5">
    <source>
        <dbReference type="ARBA" id="ARBA00022553"/>
    </source>
</evidence>
<dbReference type="InterPro" id="IPR044893">
    <property type="entry name" value="RNA_pol_Rpb1_clamp_domain"/>
</dbReference>
<dbReference type="PANTHER" id="PTHR19376">
    <property type="entry name" value="DNA-DIRECTED RNA POLYMERASE"/>
    <property type="match status" value="1"/>
</dbReference>
<dbReference type="InterPro" id="IPR045867">
    <property type="entry name" value="DNA-dir_RpoC_beta_prime"/>
</dbReference>
<evidence type="ECO:0000256" key="3">
    <source>
        <dbReference type="ARBA" id="ARBA00011251"/>
    </source>
</evidence>
<keyword evidence="4 15" id="KW-0240">DNA-directed RNA polymerase</keyword>
<keyword evidence="7 15" id="KW-0548">Nucleotidyltransferase</keyword>
<keyword evidence="10" id="KW-0460">Magnesium</keyword>
<dbReference type="SUPFAM" id="SSF64484">
    <property type="entry name" value="beta and beta-prime subunits of DNA dependent RNA-polymerase"/>
    <property type="match status" value="1"/>
</dbReference>
<evidence type="ECO:0000256" key="8">
    <source>
        <dbReference type="ARBA" id="ARBA00022723"/>
    </source>
</evidence>
<evidence type="ECO:0000256" key="10">
    <source>
        <dbReference type="ARBA" id="ARBA00022842"/>
    </source>
</evidence>
<accession>A0AAV8VHK2</accession>
<dbReference type="InterPro" id="IPR007083">
    <property type="entry name" value="RNA_pol_Rpb1_4"/>
</dbReference>
<dbReference type="GO" id="GO:0006351">
    <property type="term" value="P:DNA-templated transcription"/>
    <property type="evidence" value="ECO:0007669"/>
    <property type="project" value="InterPro"/>
</dbReference>
<evidence type="ECO:0000256" key="15">
    <source>
        <dbReference type="RuleBase" id="RU004279"/>
    </source>
</evidence>
<dbReference type="Gene3D" id="6.20.50.80">
    <property type="match status" value="1"/>
</dbReference>
<sequence length="1345" mass="152390">MAHSSMKDRNIHISAENITFSLFTTEQIKKLAVLKIVTPLRLDALGHPLSGGLYDKRLGPFSDKNDLCATCCKPMAYCPGHFGYIELPLPVVNPLFYKIVGTMLRISCLSCYRIQIPTHIKRCICMQIKLLNAGLVIEATEIEATIKDLVATYESYENIPEDAIARIVAYEKVASDTLEQLSASKVSSLSTETLYNQFVNSLFRDFKPRGFCMYCKRGINKIQALKNKVIMSIKKGNVDEKTSKARVMETESKYVNPQESREYLRNIWEAEREFVEEIASVLKNVEAEYPTDVFYFDVIPVPPPNVRPVNIVNARILENKQTMTYTRIVENVIMLRTIIQVVQQKGDEEVLSDEAKAAYQGSKGETAIEKLNFAWEELQDSVNDIIDKESRNNNEGEGLKQIIEKKAGIIRSNMMGKRVNFSARSVITPDPNLDIDEIGIPEEFAKRLTYPLVVTAWNIEMVRELITNGPNVHPGAVSVECNGLVTRINPNNAHQQESILKRLLTPDDREKGSETIKVVHRHLCNKDIVLLNRQPTLHKPSIMAHRVRILKGEKTLRLHYSNCKAYNADFDGDEMNAHLPQNEVARSEAFNIVNVANQYLVPKDGTPLGGLIQDHIIAAVQMALRGRFFDKLDYQQLVYQALSFQKGDITVLPPAMIKPHQLWSGKQILSTVIINIIPKGRARINLTSTSKVSVKTWQSHRARQWNGGGSPFTNPNEMSESQVIIKDGELLVGILDKNHIGATPYGLVHCIYELYGGEYATRLLSAFGKLFTYFLQREGFTLSVRDILTVKKADDKRRKIIERSREIGVDVVTTALGLPSDTPLNEIVEKIESVSAVNPKIRAVIDRGYKSALDSYTNDINKKCLPAGLVCKFPENNLQLMVQSGAKGSTVNTMQISCLLGQIELEGKRPPVMISGKTLPCFPATEFSPRAGGFIDGRFMTGIQPQEFFFHCMAGREGLIDTAVKTSRSGYLQRCLVKHLEGLHVGYDMTVRNSDKSVIQYKYGEDGLDISKAQFFSEKQLNFLNENRKAIAQSELLKRLKKDADYKEVKQHCSQIKSWKTEYGNPLKKRRVSPFLKLEEMVKERVSNGTIDWSEGIKQMWRDVGDEIRENCKLRCMPCPDPVDSLYQSDSHFGAVNERLQDLIEGFKVEGKNKKFHETMKLKAMQSLCPPGEPVGLLAAQINKLCLQSIGEPSTQMTLNTFHFAGRGDMNVTLGIPRLREILMMASKNIKTPSMEIPFLEMSGMEEKADTLRKMLNKVTLADVLEKVDVSTELQWQPKRQYQYTLRFHFLPPRCYSQNYCVQPWMILKHTKKKYFSEMFNAIRKLSKVKHNVIGQALDERKLQM</sequence>
<dbReference type="Gene3D" id="3.30.70.2850">
    <property type="match status" value="1"/>
</dbReference>
<dbReference type="EC" id="2.7.7.6" evidence="15"/>
<evidence type="ECO:0000256" key="13">
    <source>
        <dbReference type="ARBA" id="ARBA00048552"/>
    </source>
</evidence>
<evidence type="ECO:0000256" key="2">
    <source>
        <dbReference type="ARBA" id="ARBA00006460"/>
    </source>
</evidence>
<protein>
    <recommendedName>
        <fullName evidence="15">DNA-directed RNA polymerase subunit</fullName>
        <ecNumber evidence="15">2.7.7.6</ecNumber>
    </recommendedName>
</protein>
<dbReference type="Gene3D" id="6.10.250.2940">
    <property type="match status" value="1"/>
</dbReference>
<dbReference type="InterPro" id="IPR038120">
    <property type="entry name" value="Rpb1_funnel_sf"/>
</dbReference>
<comment type="function">
    <text evidence="14">DNA-dependent RNA polymerase catalyzes the transcription of DNA into RNA using the four ribonucleoside triphosphates as substrates. Largest and catalytic core component of RNA polymerase I which synthesizes ribosomal RNA precursors. Forms the polymerase active center together with the second largest subunit. A single stranded DNA template strand of the promoter is positioned within the central active site cleft of Pol I. A bridging helix emanates from RPA1 and crosses the cleft near the catalytic site and is thought to promote translocation of Pol I by acting as a ratchet that moves the RNA-DNA hybrid through the active site by switching from straight to bent conformations at each step of nucleotide addition.</text>
</comment>
<name>A0AAV8VHK2_9CUCU</name>
<evidence type="ECO:0000256" key="11">
    <source>
        <dbReference type="ARBA" id="ARBA00023163"/>
    </source>
</evidence>
<comment type="similarity">
    <text evidence="2 15">Belongs to the RNA polymerase beta' chain family.</text>
</comment>
<feature type="domain" description="RNA polymerase N-terminal" evidence="16">
    <location>
        <begin position="292"/>
        <end position="623"/>
    </location>
</feature>
<dbReference type="InterPro" id="IPR015699">
    <property type="entry name" value="DNA-dir_RNA_pol1_lsu_N"/>
</dbReference>
<keyword evidence="5" id="KW-0597">Phosphoprotein</keyword>
<organism evidence="17 18">
    <name type="scientific">Exocentrus adspersus</name>
    <dbReference type="NCBI Taxonomy" id="1586481"/>
    <lineage>
        <taxon>Eukaryota</taxon>
        <taxon>Metazoa</taxon>
        <taxon>Ecdysozoa</taxon>
        <taxon>Arthropoda</taxon>
        <taxon>Hexapoda</taxon>
        <taxon>Insecta</taxon>
        <taxon>Pterygota</taxon>
        <taxon>Neoptera</taxon>
        <taxon>Endopterygota</taxon>
        <taxon>Coleoptera</taxon>
        <taxon>Polyphaga</taxon>
        <taxon>Cucujiformia</taxon>
        <taxon>Chrysomeloidea</taxon>
        <taxon>Cerambycidae</taxon>
        <taxon>Lamiinae</taxon>
        <taxon>Acanthocinini</taxon>
        <taxon>Exocentrus</taxon>
    </lineage>
</organism>
<evidence type="ECO:0000256" key="4">
    <source>
        <dbReference type="ARBA" id="ARBA00022478"/>
    </source>
</evidence>
<dbReference type="CDD" id="cd01435">
    <property type="entry name" value="RNAP_I_RPA1_N"/>
    <property type="match status" value="1"/>
</dbReference>
<keyword evidence="9" id="KW-0862">Zinc</keyword>
<comment type="catalytic activity">
    <reaction evidence="13 15">
        <text>RNA(n) + a ribonucleoside 5'-triphosphate = RNA(n+1) + diphosphate</text>
        <dbReference type="Rhea" id="RHEA:21248"/>
        <dbReference type="Rhea" id="RHEA-COMP:14527"/>
        <dbReference type="Rhea" id="RHEA-COMP:17342"/>
        <dbReference type="ChEBI" id="CHEBI:33019"/>
        <dbReference type="ChEBI" id="CHEBI:61557"/>
        <dbReference type="ChEBI" id="CHEBI:140395"/>
        <dbReference type="EC" id="2.7.7.6"/>
    </reaction>
</comment>
<comment type="caution">
    <text evidence="17">The sequence shown here is derived from an EMBL/GenBank/DDBJ whole genome shotgun (WGS) entry which is preliminary data.</text>
</comment>
<dbReference type="Gene3D" id="4.10.860.120">
    <property type="entry name" value="RNA polymerase II, clamp domain"/>
    <property type="match status" value="1"/>
</dbReference>
<dbReference type="Pfam" id="PF00623">
    <property type="entry name" value="RNA_pol_Rpb1_2"/>
    <property type="match status" value="1"/>
</dbReference>
<dbReference type="InterPro" id="IPR007066">
    <property type="entry name" value="RNA_pol_Rpb1_3"/>
</dbReference>